<dbReference type="AlphaFoldDB" id="A0AAP4F0Y3"/>
<keyword evidence="2" id="KW-1185">Reference proteome</keyword>
<dbReference type="RefSeq" id="WP_283231159.1">
    <property type="nucleotide sequence ID" value="NZ_JASGBQ010000017.1"/>
</dbReference>
<accession>A0AAP4F0Y3</accession>
<sequence>MEILFSEQQKGILGISGHAGVGHVHSHSGFVQDDSAGLTAAAFILKKALPVDTAISHVQVSIEEGTITVYTNGGGEAKASPRRGIAPYEKELLETRAPGLDAAFSQNAAVRVFGRVYGQGVCEAASCFQGACALAVLDTFVKAAPERFHVSPPAKKGYLDKAITTVLDVDGIPMALMLLVNFTEGGIGPAEDYEGNVPWDFKEPVMKAVGLDTVPTIILESKAYIPALAPELTENKLMLRAEEGIDNLPLAEALLGTADKLGIPCCLKTNAMPLVSGSLAKATAAYADRLIALAEKLKTADDCLEKVTITADLASLISQDAGGVTFMGNTVNDQMRGAGIIPGSGAILSMIVTTDYKDYVKIPMLTEEDASWYVSVVLEGMKRYHGSM</sequence>
<evidence type="ECO:0000313" key="2">
    <source>
        <dbReference type="Proteomes" id="UP001300383"/>
    </source>
</evidence>
<name>A0AAP4F0Y3_9FIRM</name>
<organism evidence="1 2">
    <name type="scientific">Fusibacillus kribbianus</name>
    <dbReference type="NCBI Taxonomy" id="3044208"/>
    <lineage>
        <taxon>Bacteria</taxon>
        <taxon>Bacillati</taxon>
        <taxon>Bacillota</taxon>
        <taxon>Clostridia</taxon>
        <taxon>Lachnospirales</taxon>
        <taxon>Lachnospiraceae</taxon>
        <taxon>Fusibacillus</taxon>
    </lineage>
</organism>
<evidence type="ECO:0000313" key="1">
    <source>
        <dbReference type="EMBL" id="MDI9242713.1"/>
    </source>
</evidence>
<dbReference type="Proteomes" id="UP001300383">
    <property type="component" value="Unassembled WGS sequence"/>
</dbReference>
<gene>
    <name evidence="1" type="ORF">QJ036_09545</name>
</gene>
<proteinExistence type="predicted"/>
<comment type="caution">
    <text evidence="1">The sequence shown here is derived from an EMBL/GenBank/DDBJ whole genome shotgun (WGS) entry which is preliminary data.</text>
</comment>
<protein>
    <submittedName>
        <fullName evidence="1">Uncharacterized protein</fullName>
    </submittedName>
</protein>
<reference evidence="1 2" key="1">
    <citation type="submission" date="2023-05" db="EMBL/GenBank/DDBJ databases">
        <title>[ruminococcus] sp. nov., isolated from a pig farm feces dump.</title>
        <authorList>
            <person name="Chang Y.-H."/>
        </authorList>
    </citation>
    <scope>NUCLEOTIDE SEQUENCE [LARGE SCALE GENOMIC DNA]</scope>
    <source>
        <strain evidence="1 2">YH-rum2234</strain>
    </source>
</reference>
<dbReference type="EMBL" id="JASGBQ010000017">
    <property type="protein sequence ID" value="MDI9242713.1"/>
    <property type="molecule type" value="Genomic_DNA"/>
</dbReference>